<reference evidence="2 3" key="2">
    <citation type="journal article" date="2016" name="Microb. Ecol.">
        <title>Genome Characteristics of a Novel Type I Methanotroph (Sn10-6) Isolated from a Flooded Indian Rice Field.</title>
        <authorList>
            <person name="Rahalkar M.C."/>
            <person name="Pandit P.S."/>
            <person name="Dhakephalkar P.K."/>
            <person name="Pore S."/>
            <person name="Arora P."/>
            <person name="Kapse N."/>
        </authorList>
    </citation>
    <scope>NUCLEOTIDE SEQUENCE [LARGE SCALE GENOMIC DNA]</scope>
    <source>
        <strain evidence="2 3">Sn10-6</strain>
    </source>
</reference>
<organism evidence="2 3">
    <name type="scientific">Methylocucumis oryzae</name>
    <dbReference type="NCBI Taxonomy" id="1632867"/>
    <lineage>
        <taxon>Bacteria</taxon>
        <taxon>Pseudomonadati</taxon>
        <taxon>Pseudomonadota</taxon>
        <taxon>Gammaproteobacteria</taxon>
        <taxon>Methylococcales</taxon>
        <taxon>Methylococcaceae</taxon>
        <taxon>Methylocucumis</taxon>
    </lineage>
</organism>
<dbReference type="InterPro" id="IPR024983">
    <property type="entry name" value="CHAT_dom"/>
</dbReference>
<reference evidence="3" key="1">
    <citation type="submission" date="2015-03" db="EMBL/GenBank/DDBJ databases">
        <title>Draft genome sequence of a novel methanotroph (Sn10-6) isolated from flooded ricefield rhizosphere in India.</title>
        <authorList>
            <person name="Pandit P.S."/>
            <person name="Pore S.D."/>
            <person name="Arora P."/>
            <person name="Kapse N.G."/>
            <person name="Dhakephalkar P.K."/>
            <person name="Rahalkar M.C."/>
        </authorList>
    </citation>
    <scope>NUCLEOTIDE SEQUENCE [LARGE SCALE GENOMIC DNA]</scope>
    <source>
        <strain evidence="3">Sn10-6</strain>
    </source>
</reference>
<keyword evidence="3" id="KW-1185">Reference proteome</keyword>
<feature type="domain" description="CHAT" evidence="1">
    <location>
        <begin position="2"/>
        <end position="57"/>
    </location>
</feature>
<gene>
    <name evidence="2" type="ORF">VZ94_13555</name>
</gene>
<dbReference type="EMBL" id="LAJX01000135">
    <property type="protein sequence ID" value="KJV06084.1"/>
    <property type="molecule type" value="Genomic_DNA"/>
</dbReference>
<proteinExistence type="predicted"/>
<sequence>MHRWLIEPISPWLKQNHINTLVLVPDGVLRLIPPAALHDGQHYLIESYAVSVSQGLSLSLAPSLQSHEF</sequence>
<name>A0A0F3IKJ9_9GAMM</name>
<accession>A0A0F3IKJ9</accession>
<comment type="caution">
    <text evidence="2">The sequence shown here is derived from an EMBL/GenBank/DDBJ whole genome shotgun (WGS) entry which is preliminary data.</text>
</comment>
<protein>
    <recommendedName>
        <fullName evidence="1">CHAT domain-containing protein</fullName>
    </recommendedName>
</protein>
<dbReference type="Pfam" id="PF12770">
    <property type="entry name" value="CHAT"/>
    <property type="match status" value="1"/>
</dbReference>
<evidence type="ECO:0000313" key="2">
    <source>
        <dbReference type="EMBL" id="KJV06084.1"/>
    </source>
</evidence>
<dbReference type="RefSeq" id="WP_045779636.1">
    <property type="nucleotide sequence ID" value="NZ_LAJX01000135.1"/>
</dbReference>
<dbReference type="AlphaFoldDB" id="A0A0F3IKJ9"/>
<dbReference type="Proteomes" id="UP000033684">
    <property type="component" value="Unassembled WGS sequence"/>
</dbReference>
<evidence type="ECO:0000259" key="1">
    <source>
        <dbReference type="Pfam" id="PF12770"/>
    </source>
</evidence>
<dbReference type="OrthoDB" id="5558589at2"/>
<evidence type="ECO:0000313" key="3">
    <source>
        <dbReference type="Proteomes" id="UP000033684"/>
    </source>
</evidence>